<dbReference type="EMBL" id="CP017641">
    <property type="protein sequence ID" value="APZ91265.1"/>
    <property type="molecule type" value="Genomic_DNA"/>
</dbReference>
<dbReference type="STRING" id="1891926.Fuma_00851"/>
<dbReference type="RefSeq" id="WP_077023051.1">
    <property type="nucleotide sequence ID" value="NZ_CP017641.1"/>
</dbReference>
<dbReference type="KEGG" id="fmr:Fuma_00851"/>
<dbReference type="Pfam" id="PF13412">
    <property type="entry name" value="HTH_24"/>
    <property type="match status" value="1"/>
</dbReference>
<reference evidence="1 2" key="1">
    <citation type="journal article" date="2016" name="Front. Microbiol.">
        <title>Fuerstia marisgermanicae gen. nov., sp. nov., an Unusual Member of the Phylum Planctomycetes from the German Wadden Sea.</title>
        <authorList>
            <person name="Kohn T."/>
            <person name="Heuer A."/>
            <person name="Jogler M."/>
            <person name="Vollmers J."/>
            <person name="Boedeker C."/>
            <person name="Bunk B."/>
            <person name="Rast P."/>
            <person name="Borchert D."/>
            <person name="Glockner I."/>
            <person name="Freese H.M."/>
            <person name="Klenk H.P."/>
            <person name="Overmann J."/>
            <person name="Kaster A.K."/>
            <person name="Rohde M."/>
            <person name="Wiegand S."/>
            <person name="Jogler C."/>
        </authorList>
    </citation>
    <scope>NUCLEOTIDE SEQUENCE [LARGE SCALE GENOMIC DNA]</scope>
    <source>
        <strain evidence="1 2">NH11</strain>
    </source>
</reference>
<keyword evidence="2" id="KW-1185">Reference proteome</keyword>
<dbReference type="InterPro" id="IPR000485">
    <property type="entry name" value="AsnC-type_HTH_dom"/>
</dbReference>
<dbReference type="GO" id="GO:0006355">
    <property type="term" value="P:regulation of DNA-templated transcription"/>
    <property type="evidence" value="ECO:0007669"/>
    <property type="project" value="UniProtKB-ARBA"/>
</dbReference>
<name>A0A1P8WB37_9PLAN</name>
<dbReference type="CDD" id="cd00090">
    <property type="entry name" value="HTH_ARSR"/>
    <property type="match status" value="1"/>
</dbReference>
<protein>
    <submittedName>
        <fullName evidence="1">Iron-sulfur cluster biosynthesis transcriptional regulator SufR</fullName>
    </submittedName>
</protein>
<evidence type="ECO:0000313" key="2">
    <source>
        <dbReference type="Proteomes" id="UP000187735"/>
    </source>
</evidence>
<dbReference type="AlphaFoldDB" id="A0A1P8WB37"/>
<dbReference type="Proteomes" id="UP000187735">
    <property type="component" value="Chromosome"/>
</dbReference>
<organism evidence="1 2">
    <name type="scientific">Fuerstiella marisgermanici</name>
    <dbReference type="NCBI Taxonomy" id="1891926"/>
    <lineage>
        <taxon>Bacteria</taxon>
        <taxon>Pseudomonadati</taxon>
        <taxon>Planctomycetota</taxon>
        <taxon>Planctomycetia</taxon>
        <taxon>Planctomycetales</taxon>
        <taxon>Planctomycetaceae</taxon>
        <taxon>Fuerstiella</taxon>
    </lineage>
</organism>
<accession>A0A1P8WB37</accession>
<dbReference type="Gene3D" id="1.10.10.10">
    <property type="entry name" value="Winged helix-like DNA-binding domain superfamily/Winged helix DNA-binding domain"/>
    <property type="match status" value="1"/>
</dbReference>
<dbReference type="PRINTS" id="PR00033">
    <property type="entry name" value="HTHASNC"/>
</dbReference>
<dbReference type="InterPro" id="IPR036390">
    <property type="entry name" value="WH_DNA-bd_sf"/>
</dbReference>
<gene>
    <name evidence="1" type="ORF">Fuma_00851</name>
</gene>
<sequence length="209" mass="23638">MSVTDTKDREILEHLHRSGEATVQDLCDVLDVTRNAIRQRITRLEASGVIVSDQQSQSRGRPKNVYRVTAEGLHSLGEDYRELAVVLWEAIVGLEDSAVKEQLISQVRDRLADRFRRKLTEGHSADQRLDQLAEEMRSSGFNVESDHSAALPILRETNCPFPMLADVDETICQVERQVLEQVLGAPVEFKNRCRDGHHCCEFEVQTAGK</sequence>
<dbReference type="GO" id="GO:0043565">
    <property type="term" value="F:sequence-specific DNA binding"/>
    <property type="evidence" value="ECO:0007669"/>
    <property type="project" value="InterPro"/>
</dbReference>
<dbReference type="InterPro" id="IPR011991">
    <property type="entry name" value="ArsR-like_HTH"/>
</dbReference>
<dbReference type="InterPro" id="IPR036388">
    <property type="entry name" value="WH-like_DNA-bd_sf"/>
</dbReference>
<evidence type="ECO:0000313" key="1">
    <source>
        <dbReference type="EMBL" id="APZ91265.1"/>
    </source>
</evidence>
<dbReference type="OrthoDB" id="259423at2"/>
<dbReference type="SUPFAM" id="SSF46785">
    <property type="entry name" value="Winged helix' DNA-binding domain"/>
    <property type="match status" value="1"/>
</dbReference>
<proteinExistence type="predicted"/>